<reference evidence="3" key="1">
    <citation type="submission" date="2021-09" db="EMBL/GenBank/DDBJ databases">
        <authorList>
            <consortium name="AG Swart"/>
            <person name="Singh M."/>
            <person name="Singh A."/>
            <person name="Seah K."/>
            <person name="Emmerich C."/>
        </authorList>
    </citation>
    <scope>NUCLEOTIDE SEQUENCE</scope>
    <source>
        <strain evidence="3">ATCC30299</strain>
    </source>
</reference>
<feature type="transmembrane region" description="Helical" evidence="1">
    <location>
        <begin position="1778"/>
        <end position="1802"/>
    </location>
</feature>
<feature type="transmembrane region" description="Helical" evidence="1">
    <location>
        <begin position="1978"/>
        <end position="1996"/>
    </location>
</feature>
<feature type="transmembrane region" description="Helical" evidence="1">
    <location>
        <begin position="1814"/>
        <end position="1836"/>
    </location>
</feature>
<feature type="transmembrane region" description="Helical" evidence="1">
    <location>
        <begin position="1680"/>
        <end position="1698"/>
    </location>
</feature>
<dbReference type="InterPro" id="IPR056047">
    <property type="entry name" value="CRMPA-like_DUF7630"/>
</dbReference>
<dbReference type="InterPro" id="IPR006212">
    <property type="entry name" value="Furin_repeat"/>
</dbReference>
<protein>
    <recommendedName>
        <fullName evidence="2">DUF7630 domain-containing protein</fullName>
    </recommendedName>
</protein>
<feature type="transmembrane region" description="Helical" evidence="1">
    <location>
        <begin position="2002"/>
        <end position="2020"/>
    </location>
</feature>
<comment type="caution">
    <text evidence="3">The sequence shown here is derived from an EMBL/GenBank/DDBJ whole genome shotgun (WGS) entry which is preliminary data.</text>
</comment>
<name>A0AAU9JW59_9CILI</name>
<keyword evidence="1" id="KW-0472">Membrane</keyword>
<dbReference type="SUPFAM" id="SSF51126">
    <property type="entry name" value="Pectin lyase-like"/>
    <property type="match status" value="3"/>
</dbReference>
<dbReference type="EMBL" id="CAJZBQ010000051">
    <property type="protein sequence ID" value="CAG9330616.1"/>
    <property type="molecule type" value="Genomic_DNA"/>
</dbReference>
<proteinExistence type="predicted"/>
<dbReference type="Proteomes" id="UP001162131">
    <property type="component" value="Unassembled WGS sequence"/>
</dbReference>
<accession>A0AAU9JW59</accession>
<feature type="domain" description="DUF7630" evidence="2">
    <location>
        <begin position="1622"/>
        <end position="1673"/>
    </location>
</feature>
<dbReference type="CDD" id="cd00064">
    <property type="entry name" value="FU"/>
    <property type="match status" value="1"/>
</dbReference>
<dbReference type="PANTHER" id="PTHR11319">
    <property type="entry name" value="G PROTEIN-COUPLED RECEPTOR-RELATED"/>
    <property type="match status" value="1"/>
</dbReference>
<keyword evidence="1" id="KW-1133">Transmembrane helix</keyword>
<feature type="transmembrane region" description="Helical" evidence="1">
    <location>
        <begin position="1719"/>
        <end position="1736"/>
    </location>
</feature>
<feature type="transmembrane region" description="Helical" evidence="1">
    <location>
        <begin position="1942"/>
        <end position="1958"/>
    </location>
</feature>
<dbReference type="PANTHER" id="PTHR11319:SF35">
    <property type="entry name" value="OUTER MEMBRANE PROTEIN PMPC-RELATED"/>
    <property type="match status" value="1"/>
</dbReference>
<evidence type="ECO:0000256" key="1">
    <source>
        <dbReference type="SAM" id="Phobius"/>
    </source>
</evidence>
<keyword evidence="1" id="KW-0812">Transmembrane</keyword>
<dbReference type="Pfam" id="PF24633">
    <property type="entry name" value="DUF7630"/>
    <property type="match status" value="1"/>
</dbReference>
<feature type="transmembrane region" description="Helical" evidence="1">
    <location>
        <begin position="1862"/>
        <end position="1889"/>
    </location>
</feature>
<evidence type="ECO:0000259" key="2">
    <source>
        <dbReference type="Pfam" id="PF24633"/>
    </source>
</evidence>
<sequence length="2156" mass="236440">MHLQLVNNDLETIQKISTCEAQNCQTEMLLKNTNDCTQNCDSIACAYSWLNCEPEKMNRCSDRNCKTCYGDNDGQCYTCQNSYYQFYGYCLKACPCGYTANSIADTYSLCLPSDDDSSSISPAYYYVTSLVTDDQAGGDGTLANPFESLALALTVINNKYSVIILLDDGVHYLTQLNKTNIMTIISPDSSKPYNSQTQRKSLTITTENNSTIYLKPKIDWSILTITTQNTEKIIINNIIFDGNEWVHGQNSCLDGYCSYCPSVTEQFDGSYKDDRGNVITNFTESSQCQKFHNWNLIEVASGTTLELYNVEFNNWRMEENSIIYNSAGTIALNEVYFDNIRTNPSSGSAVIAFKDCSTSTDYAYGCGNFTYCGGSVTRLNNGFEYSSSITLKGFFWASRAQDVSFEGVSFKNNAVYSSSSSNDDSLIYLEIFRTLSIASCTFSYNLVYSALIYLKSTNLELKSTLNSQNQVTDYLIYHITFQDLSFSYNYGFLYCIFAAQYQTELQNIYWNNVTIESNGAEKGALVYISNAVILNQYIFGQTSIVTTSAGSKVRAYEKYRTFYWDTISFINNNSGGLGMWDFTKLVNLYLKSINIASNGVTSNTVNSLVLGFWKSNTSIYLKALISSPASLDFSSLASLASMINITIEDSKINKNYASASNPYLLFTNSNITVLNNIIFEQNSGTSSEYPTILYINGGNQTAIISSSIKSNLNNADQGYGTIYAKGSALIMQINDTEYGANIAYNGGGILFSGKSLSIAETVFIGNESPSKGGAVYIEQTITGTMEVSINSCSFTSNIAASYYGGAIYAENAGVIANIILFAIKNSNFTQNSASYGAAIYIDSSVNLDQNGGSYLAASNFIKNNSTSSGAIALYFITGIYLISDCKFTSNIGRLGASLHAEIETEPSAYYSRIYITSTDFTKNSGQAVIYLTNSDVYSKILTSSCTLSQNEGIPIELDYDHWEDTNSVITNNTGKYSGGVKLLDISYAACENTVFSYNEVTTDGGAVSSGSASKFYCMNCSFIGNAASGSGGAIFNEQKSFFNITNSVIKGNQCVDKGSAIYMLGSTSPVSIIKDSTISYNNSTNEATIALLDSSIYIESSIITQNTASYITPGILLTLSEATIANSELSSQNGDQGSFIYATTQSVANIYNTTFKDGVSTSSAGSIFSISSTVNIYNGTFNRNSAKSGGGGVILSYSSSTLLINNSAFYNSYSKDVGGVIIGYESDLNIYNTVMKNYKVGAIYGSKMNSVYIKDSKFYNGIGTNGGSLTCVSCESVLIYNCYYQGNTAETGGAIYLSTSSDTEIDSPYIIKESEFWNNSASLGGGIYANDVSLNVSSSVFVGNIANTTDDIIGTTPSTGNGGGLNLACSDFTTCVFNITYNSFVKNYAKYNGGGFNWEDICPIAYGNSFSSNEAEYAPDIASFAIKLMAVDDNGDLIDYGRRLDEIPTATSIDNIASGQETTKSITLALVDYYGNIVATDSSSTAQLFPENSTSTTLSGTTKTTAANGLYYFDSFIVSAEPGTSISVKITSSGIDTTKESKIATDATFIPSVNVVVSLRLCVVGEATVGVDCEVCGAGYYSLDPLNTQCLACPSHSATCYGNYTIVPQKGYWRSNNMSDNFIACPKSSACLGSPLPPNLSFTGLCHEGYKGNLCQACEEGYSRTSTNTCGKCPDAVSNAFKVIGIMFAVVLICGIMVKTTRNSAYKPKSVQSIYIKIFVNYLQLVMLMTTFDLQWPSSVNQLFSIQNDTGSVSEQVFSFDCFLDTGQGNDQVYFNKLIIMAIIPIIIALISVLIWGCVAIYKKTLKSFKNDLISTIVILLFLFHPNLVKSMFYVFSCREIEKGEYWLVQDLDIRCWDSKHVFYSLTVAVPSIIVWGIGIPTVSLYFLWRNKRKLDSISVRLQFGFLFNGYKAKSYYWEFVILYRKILIVCCSVFLANISTSIQALTVMILLLLCLYFQNDAQPYDGNALNQMEIRSILVAAVTIYCGLYYLTGSLDSVSKTVFFILICGANIYFLYYWLKKMFGAGFQILTDLIPCLRRRFSHKVMDGFSDDIFENSDINHVKLKQGEKYFSIISNSNPMSALPADEELENMMNMDMKKVFLSVVENKLENKNREENHDSKYENHCTWCNYQSEDLLDPPPPSRSASLNLKTLNN</sequence>
<evidence type="ECO:0000313" key="3">
    <source>
        <dbReference type="EMBL" id="CAG9330616.1"/>
    </source>
</evidence>
<dbReference type="InterPro" id="IPR011050">
    <property type="entry name" value="Pectin_lyase_fold/virulence"/>
</dbReference>
<organism evidence="3 4">
    <name type="scientific">Blepharisma stoltei</name>
    <dbReference type="NCBI Taxonomy" id="1481888"/>
    <lineage>
        <taxon>Eukaryota</taxon>
        <taxon>Sar</taxon>
        <taxon>Alveolata</taxon>
        <taxon>Ciliophora</taxon>
        <taxon>Postciliodesmatophora</taxon>
        <taxon>Heterotrichea</taxon>
        <taxon>Heterotrichida</taxon>
        <taxon>Blepharismidae</taxon>
        <taxon>Blepharisma</taxon>
    </lineage>
</organism>
<evidence type="ECO:0000313" key="4">
    <source>
        <dbReference type="Proteomes" id="UP001162131"/>
    </source>
</evidence>
<gene>
    <name evidence="3" type="ORF">BSTOLATCC_MIC51198</name>
</gene>
<keyword evidence="4" id="KW-1185">Reference proteome</keyword>